<reference evidence="4 5" key="1">
    <citation type="submission" date="2017-03" db="EMBL/GenBank/DDBJ databases">
        <title>Genome sequence of Methanobrevibacter thaueri.</title>
        <authorList>
            <person name="Poehlein A."/>
            <person name="Seedorf H."/>
            <person name="Daniel R."/>
        </authorList>
    </citation>
    <scope>NUCLEOTIDE SEQUENCE [LARGE SCALE GENOMIC DNA]</scope>
    <source>
        <strain evidence="4 5">DSM 11995</strain>
    </source>
</reference>
<dbReference type="InterPro" id="IPR047589">
    <property type="entry name" value="DUF11_rpt"/>
</dbReference>
<feature type="domain" description="DUF11" evidence="3">
    <location>
        <begin position="1535"/>
        <end position="1647"/>
    </location>
</feature>
<dbReference type="InterPro" id="IPR001434">
    <property type="entry name" value="OmcB-like_DUF11"/>
</dbReference>
<protein>
    <submittedName>
        <fullName evidence="4">Large cysteine-rich periplasmic protein OmcB</fullName>
    </submittedName>
</protein>
<feature type="domain" description="DUF11" evidence="3">
    <location>
        <begin position="1774"/>
        <end position="1886"/>
    </location>
</feature>
<keyword evidence="2" id="KW-0472">Membrane</keyword>
<dbReference type="EMBL" id="MZGS01000021">
    <property type="protein sequence ID" value="PWB87319.1"/>
    <property type="molecule type" value="Genomic_DNA"/>
</dbReference>
<feature type="domain" description="DUF11" evidence="3">
    <location>
        <begin position="486"/>
        <end position="585"/>
    </location>
</feature>
<feature type="domain" description="DUF11" evidence="3">
    <location>
        <begin position="1298"/>
        <end position="1409"/>
    </location>
</feature>
<accession>A0A315XQH7</accession>
<feature type="domain" description="DUF11" evidence="3">
    <location>
        <begin position="14"/>
        <end position="114"/>
    </location>
</feature>
<feature type="region of interest" description="Disordered" evidence="1">
    <location>
        <begin position="2014"/>
        <end position="2036"/>
    </location>
</feature>
<evidence type="ECO:0000313" key="5">
    <source>
        <dbReference type="Proteomes" id="UP000251717"/>
    </source>
</evidence>
<dbReference type="PANTHER" id="PTHR34819:SF3">
    <property type="entry name" value="CELL SURFACE PROTEIN"/>
    <property type="match status" value="1"/>
</dbReference>
<dbReference type="RefSeq" id="WP_207773335.1">
    <property type="nucleotide sequence ID" value="NZ_MZGS01000021.1"/>
</dbReference>
<dbReference type="NCBIfam" id="TIGR01451">
    <property type="entry name" value="B_ant_repeat"/>
    <property type="match status" value="6"/>
</dbReference>
<feature type="domain" description="DUF11" evidence="3">
    <location>
        <begin position="1064"/>
        <end position="1176"/>
    </location>
</feature>
<feature type="domain" description="DUF11" evidence="3">
    <location>
        <begin position="250"/>
        <end position="349"/>
    </location>
</feature>
<evidence type="ECO:0000313" key="4">
    <source>
        <dbReference type="EMBL" id="PWB87319.1"/>
    </source>
</evidence>
<evidence type="ECO:0000256" key="2">
    <source>
        <dbReference type="SAM" id="Phobius"/>
    </source>
</evidence>
<keyword evidence="2" id="KW-1133">Transmembrane helix</keyword>
<feature type="domain" description="DUF11" evidence="3">
    <location>
        <begin position="1655"/>
        <end position="1766"/>
    </location>
</feature>
<keyword evidence="2" id="KW-0812">Transmembrane</keyword>
<dbReference type="InterPro" id="IPR013783">
    <property type="entry name" value="Ig-like_fold"/>
</dbReference>
<proteinExistence type="predicted"/>
<feature type="transmembrane region" description="Helical" evidence="2">
    <location>
        <begin position="2045"/>
        <end position="2062"/>
    </location>
</feature>
<dbReference type="Proteomes" id="UP000251717">
    <property type="component" value="Unassembled WGS sequence"/>
</dbReference>
<feature type="domain" description="DUF11" evidence="3">
    <location>
        <begin position="604"/>
        <end position="704"/>
    </location>
</feature>
<feature type="compositionally biased region" description="Pro residues" evidence="1">
    <location>
        <begin position="2015"/>
        <end position="2031"/>
    </location>
</feature>
<dbReference type="Pfam" id="PF01345">
    <property type="entry name" value="DUF11"/>
    <property type="match status" value="15"/>
</dbReference>
<feature type="domain" description="DUF11" evidence="3">
    <location>
        <begin position="132"/>
        <end position="232"/>
    </location>
</feature>
<keyword evidence="5" id="KW-1185">Reference proteome</keyword>
<dbReference type="OrthoDB" id="76596at2157"/>
<name>A0A315XQH7_9EURY</name>
<evidence type="ECO:0000259" key="3">
    <source>
        <dbReference type="Pfam" id="PF01345"/>
    </source>
</evidence>
<dbReference type="PANTHER" id="PTHR34819">
    <property type="entry name" value="LARGE CYSTEINE-RICH PERIPLASMIC PROTEIN OMCB"/>
    <property type="match status" value="1"/>
</dbReference>
<dbReference type="InterPro" id="IPR051172">
    <property type="entry name" value="Chlamydia_OmcB"/>
</dbReference>
<gene>
    <name evidence="4" type="primary">omcB</name>
    <name evidence="4" type="ORF">MBBTH_11160</name>
</gene>
<organism evidence="4 5">
    <name type="scientific">Methanobrevibacter thaueri</name>
    <dbReference type="NCBI Taxonomy" id="190975"/>
    <lineage>
        <taxon>Archaea</taxon>
        <taxon>Methanobacteriati</taxon>
        <taxon>Methanobacteriota</taxon>
        <taxon>Methanomada group</taxon>
        <taxon>Methanobacteria</taxon>
        <taxon>Methanobacteriales</taxon>
        <taxon>Methanobacteriaceae</taxon>
        <taxon>Methanobrevibacter</taxon>
    </lineage>
</organism>
<dbReference type="Gene3D" id="2.60.40.10">
    <property type="entry name" value="Immunoglobulins"/>
    <property type="match status" value="2"/>
</dbReference>
<feature type="domain" description="DUF11" evidence="3">
    <location>
        <begin position="1894"/>
        <end position="2007"/>
    </location>
</feature>
<feature type="domain" description="DUF11" evidence="3">
    <location>
        <begin position="1182"/>
        <end position="1292"/>
    </location>
</feature>
<feature type="domain" description="DUF11" evidence="3">
    <location>
        <begin position="836"/>
        <end position="940"/>
    </location>
</feature>
<sequence>MTVEKVNLNITDFVVVNDTVAFNITVTNTGDCDLGNVTVTEFFKPSEFKFIRFVGADWSSDDNVTFKYLKPLGLNGNATFTVYFQALTNGTLVNNVTARSNVTNGTNDTANVTVYSPNMTVVKVSLNITDFVIVNDTVAFNITVTNTGDCDLGNVTVTEFFKPSEFKFIRFVGDDWSSDDNVTFKYLKPLGLNGNATFTVYFQALTNGTLVNNVTARSNVTNGTNDTANVTVYSPNMTVVKVSLNVTDFVVVNDTVAFNITVTNTGDCDLGNVTVTEFFKPSEFKFIRFVGDDWSSDDNVTFKYLKPLGLNGNATFTVYFQALTNGTLVNNVTARSNVTNDTNDTANVTVYSPNMTVEKVSLNITDFVVVNDTVAFNITVTNTGDCVLGSVNVTEAYDTSKFKFIRFVGADWSSDDNVTFKYLKPLGLNGNATFTVYFKALTNGTLVNNVTARSNVTNGTNDTANVTVYSPNMTVVKVSLNITDFVVVNDTVAFNITVTNTGDCDLGNVTVSEFFKPSEFKFIRFVGADWSSDDNVTFKYLKPLGLNGNATFTIYFQALTNGTLVNNVTARSNVTNETNSSANVTVANPGLGVVKVSLNVTDFVVVNDTVAFNITVTNKGSSDLHNVTVTESYIPAELTYKDHSDKDIWFKSGNVFTYQGILAKGGNSTFTIWFTANTNGTLVNNVTARSNETNETNSSANVTVYSPNMTVEKVNLNITDFVVVNDTVAFNITVTNTGDCVLGNVNVTEAYDTSKFKFIRFVGADWSSDDNVTFKYLKPLGLNGNATFTVYFMALTNGTLVNNVTARSNVTNDTNDTANVTVYSPNMTVVKVSLNTTDFVIVNDTVAFNITVTNTGDCDLGNVTVTEIFDANEFEFIRFVGPDWSSDDDIIFKYTKDLEVNGNATFTVYFKALVNGTLVNNVTARSNVTNYTNDTANVTVYSPNMTVQKVTLDNVVFVNNTVRFMIVVTNTGDCDLHNVTVTEIFNSKELEFNDMVDVTGKWSKTGDFVFVYDGALAKGNSTNFTVVFTALVNGTLTNTVNVTSNETDNKTGNNTTTVYKPNMTVQKVTLDNVVFVNNTVSFMIVVTNTGDCDLHNVTVTEIFDSKELEFNRMVDVTGKWTRSGDFVFVYDGALAKGNSTNFTVVFTALVNGTLTNTVNATSNETDNKTGNNTTTVYKPNMTVQKVTLDNVVFVNNTVRFMIVVTNTGDCNLTDVKVTEIFNSSELRYVDYTNKNSWNKDGNVFSFNGNLTPGSSANFTIEFTALVNGTLINMVNVTSNETENKTSNNNTTVYKPNMTVVKLALNKTVFVGENVTFVIVVTNTGDCNLTDVAVYEDYKITEYELVKFIDETHKWTNSSNVFTYNGNLTPGSSANFTLVFKTLVNGTLINMVNATSNQTDNKTANNNTTVKEICDLVVIKEVNATSIFVNETVEWTITVKNNGPNTAVNVIVNDTLPDGVIVIGELPRGGVQTGNNIVWKLGDLAANAEPIVLKFITRITREGNNTNFVVVNTTTPDSNESNNKANNTTVANPICDLEIHKYVNATRVYANDTVEWNITLVNKGPSTAFGVVVNDTLPNGLRIISATPSAGSFDERTRIWKMDELRINSPVFLILVTQVLTNGTFMNTVVVNSTTPDSNESNNIANNTTVADPICDLVITKSVNATMVNVTDIVEWTITVVNRGPNTAENVVVNDTLPNGLKVLGLPENCKQNGNTIIWNIGSLEVNSPVSITLLTQVLVEGNITNIVVVNSTTPDSNETNNKANNTTEADPVCDLEIIKLVSSKKAYVGEDLTWTIIVINHGPSAALDVKVLEDIPDSLRLVSYTATKGTFDKNTNIWTIGKLDNASTVTLTIVTRVLSVGNITNPVDVNSSTPDSNKTNNHANNTTEAFEICDLELIKSSDKKVYYVGDYMHWIIEVVNHGPSPAKGVWVSDVMPSGVKYIGYSASKGKYDAKTGNWTIGNLAKGEKVTLDILCKVINPGLITNNANVTCSVNESDLTNNDDNATVKVIQKVKPVPPKPDPTPEPTPEPENPVHGPAMHATGNPIAYLLVAVFAIFGCFWSRKKQD</sequence>
<feature type="domain" description="DUF11" evidence="3">
    <location>
        <begin position="946"/>
        <end position="1058"/>
    </location>
</feature>
<feature type="domain" description="DUF11" evidence="3">
    <location>
        <begin position="1414"/>
        <end position="1527"/>
    </location>
</feature>
<comment type="caution">
    <text evidence="4">The sequence shown here is derived from an EMBL/GenBank/DDBJ whole genome shotgun (WGS) entry which is preliminary data.</text>
</comment>
<evidence type="ECO:0000256" key="1">
    <source>
        <dbReference type="SAM" id="MobiDB-lite"/>
    </source>
</evidence>